<feature type="compositionally biased region" description="Low complexity" evidence="1">
    <location>
        <begin position="26"/>
        <end position="36"/>
    </location>
</feature>
<dbReference type="Proteomes" id="UP000460558">
    <property type="component" value="Unassembled WGS sequence"/>
</dbReference>
<proteinExistence type="predicted"/>
<dbReference type="EMBL" id="VDEQ01000305">
    <property type="protein sequence ID" value="MQS39030.1"/>
    <property type="molecule type" value="Genomic_DNA"/>
</dbReference>
<comment type="caution">
    <text evidence="2">The sequence shown here is derived from an EMBL/GenBank/DDBJ whole genome shotgun (WGS) entry which is preliminary data.</text>
</comment>
<sequence length="228" mass="25186">MPFTAPPPPQLTTDRLSHRRGTAVSTTAQPDPAAPTAAVRRYWTQRVDGSGSWRIDHASRTAMRAPGEDLAALRAGLGRPAGTVPELWRFYTSPIDGRITPELDAEHAALSLYGLHQQSQSRPMHHPGISMGTALRTLRHSQRFSEEAVDRRVAATVHTTSVSALVYRLRGLITQLRSVEQPVDYDQLLLDIQRWKSPGPRQQVRRGWGLAYHAWSARPGNGASPEAP</sequence>
<feature type="compositionally biased region" description="Pro residues" evidence="1">
    <location>
        <begin position="1"/>
        <end position="10"/>
    </location>
</feature>
<evidence type="ECO:0000256" key="1">
    <source>
        <dbReference type="SAM" id="MobiDB-lite"/>
    </source>
</evidence>
<protein>
    <submittedName>
        <fullName evidence="2">Type I-E CRISPR-associated protein Cse2/CasB</fullName>
    </submittedName>
</protein>
<dbReference type="CDD" id="cd09731">
    <property type="entry name" value="Cse2_I-E"/>
    <property type="match status" value="1"/>
</dbReference>
<feature type="region of interest" description="Disordered" evidence="1">
    <location>
        <begin position="1"/>
        <end position="36"/>
    </location>
</feature>
<dbReference type="InterPro" id="IPR038287">
    <property type="entry name" value="Cse2_sf"/>
</dbReference>
<keyword evidence="3" id="KW-1185">Reference proteome</keyword>
<gene>
    <name evidence="2" type="primary">casB</name>
    <name evidence="2" type="ORF">FFZ77_26670</name>
</gene>
<name>A0ABW9P0C6_9ACTN</name>
<evidence type="ECO:0000313" key="3">
    <source>
        <dbReference type="Proteomes" id="UP000460558"/>
    </source>
</evidence>
<organism evidence="2 3">
    <name type="scientific">Streptomyces katsurahamanus</name>
    <dbReference type="NCBI Taxonomy" id="2577098"/>
    <lineage>
        <taxon>Bacteria</taxon>
        <taxon>Bacillati</taxon>
        <taxon>Actinomycetota</taxon>
        <taxon>Actinomycetes</taxon>
        <taxon>Kitasatosporales</taxon>
        <taxon>Streptomycetaceae</taxon>
        <taxon>Streptomyces</taxon>
    </lineage>
</organism>
<accession>A0ABW9P0C6</accession>
<dbReference type="Gene3D" id="1.10.520.40">
    <property type="entry name" value="CRISPR-associated protein Cse2"/>
    <property type="match status" value="1"/>
</dbReference>
<dbReference type="InterPro" id="IPR013382">
    <property type="entry name" value="CRISPR-assoc_prot_Cse2"/>
</dbReference>
<reference evidence="2 3" key="1">
    <citation type="submission" date="2019-06" db="EMBL/GenBank/DDBJ databases">
        <title>Comparative genomics and metabolomics analyses of clavulanic acid producing Streptomyces species provides insight into specialized metabolism and evolution of beta-lactam biosynthetic gene clusters.</title>
        <authorList>
            <person name="Moore M.A."/>
            <person name="Cruz-Morales P."/>
            <person name="Barona Gomez F."/>
            <person name="Kapil T."/>
        </authorList>
    </citation>
    <scope>NUCLEOTIDE SEQUENCE [LARGE SCALE GENOMIC DNA]</scope>
    <source>
        <strain evidence="2 3">T-272</strain>
    </source>
</reference>
<dbReference type="Pfam" id="PF09485">
    <property type="entry name" value="CRISPR_Cse2"/>
    <property type="match status" value="1"/>
</dbReference>
<dbReference type="NCBIfam" id="TIGR02548">
    <property type="entry name" value="casB_cse2"/>
    <property type="match status" value="1"/>
</dbReference>
<evidence type="ECO:0000313" key="2">
    <source>
        <dbReference type="EMBL" id="MQS39030.1"/>
    </source>
</evidence>